<keyword evidence="4" id="KW-0747">Spliceosome</keyword>
<dbReference type="PANTHER" id="PTHR23329">
    <property type="entry name" value="TUFTELIN-INTERACTING PROTEIN 11-RELATED"/>
    <property type="match status" value="1"/>
</dbReference>
<feature type="region of interest" description="Disordered" evidence="7">
    <location>
        <begin position="913"/>
        <end position="938"/>
    </location>
</feature>
<dbReference type="SMART" id="SM00443">
    <property type="entry name" value="G_patch"/>
    <property type="match status" value="1"/>
</dbReference>
<feature type="domain" description="G-patch" evidence="8">
    <location>
        <begin position="267"/>
        <end position="313"/>
    </location>
</feature>
<feature type="region of interest" description="Disordered" evidence="7">
    <location>
        <begin position="315"/>
        <end position="351"/>
    </location>
</feature>
<feature type="compositionally biased region" description="Acidic residues" evidence="7">
    <location>
        <begin position="22"/>
        <end position="35"/>
    </location>
</feature>
<comment type="similarity">
    <text evidence="2">Belongs to the TFP11/STIP family.</text>
</comment>
<dbReference type="Pfam" id="PF07842">
    <property type="entry name" value="GCFC"/>
    <property type="match status" value="1"/>
</dbReference>
<protein>
    <recommendedName>
        <fullName evidence="8">G-patch domain-containing protein</fullName>
    </recommendedName>
</protein>
<dbReference type="Proteomes" id="UP000235392">
    <property type="component" value="Unassembled WGS sequence"/>
</dbReference>
<dbReference type="AlphaFoldDB" id="A0A2N5S9W9"/>
<dbReference type="InterPro" id="IPR022783">
    <property type="entry name" value="GCFC_dom"/>
</dbReference>
<feature type="compositionally biased region" description="Basic and acidic residues" evidence="7">
    <location>
        <begin position="315"/>
        <end position="331"/>
    </location>
</feature>
<dbReference type="Pfam" id="PF12457">
    <property type="entry name" value="TIP_N"/>
    <property type="match status" value="1"/>
</dbReference>
<keyword evidence="6" id="KW-0539">Nucleus</keyword>
<feature type="compositionally biased region" description="Polar residues" evidence="7">
    <location>
        <begin position="191"/>
        <end position="202"/>
    </location>
</feature>
<evidence type="ECO:0000256" key="1">
    <source>
        <dbReference type="ARBA" id="ARBA00004123"/>
    </source>
</evidence>
<keyword evidence="3" id="KW-0507">mRNA processing</keyword>
<organism evidence="9 10">
    <name type="scientific">Puccinia coronata f. sp. avenae</name>
    <dbReference type="NCBI Taxonomy" id="200324"/>
    <lineage>
        <taxon>Eukaryota</taxon>
        <taxon>Fungi</taxon>
        <taxon>Dikarya</taxon>
        <taxon>Basidiomycota</taxon>
        <taxon>Pucciniomycotina</taxon>
        <taxon>Pucciniomycetes</taxon>
        <taxon>Pucciniales</taxon>
        <taxon>Pucciniaceae</taxon>
        <taxon>Puccinia</taxon>
    </lineage>
</organism>
<evidence type="ECO:0000313" key="9">
    <source>
        <dbReference type="EMBL" id="PLW10014.1"/>
    </source>
</evidence>
<comment type="caution">
    <text evidence="9">The sequence shown here is derived from an EMBL/GenBank/DDBJ whole genome shotgun (WGS) entry which is preliminary data.</text>
</comment>
<evidence type="ECO:0000256" key="6">
    <source>
        <dbReference type="ARBA" id="ARBA00023242"/>
    </source>
</evidence>
<feature type="region of interest" description="Disordered" evidence="7">
    <location>
        <begin position="1"/>
        <end position="265"/>
    </location>
</feature>
<evidence type="ECO:0000256" key="7">
    <source>
        <dbReference type="SAM" id="MobiDB-lite"/>
    </source>
</evidence>
<evidence type="ECO:0000313" key="10">
    <source>
        <dbReference type="Proteomes" id="UP000235392"/>
    </source>
</evidence>
<dbReference type="PROSITE" id="PS50174">
    <property type="entry name" value="G_PATCH"/>
    <property type="match status" value="1"/>
</dbReference>
<feature type="compositionally biased region" description="Basic and acidic residues" evidence="7">
    <location>
        <begin position="77"/>
        <end position="86"/>
    </location>
</feature>
<sequence>MARKRNVLLDESDLDSNSSCSDNDDEQIQFEDQDLQNEHSLFDDPYNSKRNKRRRMNDGKADAIYGIFAPEAGDQAENSKKSDVRLHRTPAFVQASSSSSTRLDETVKHFDDQQDPSENSSGDDTSGSDSSDSKSNSVEEIEDPNPASLSGTSGLNSRPEPGASASNDDFRAMLGAGRGLGSRGLGSPAGNRSSSNTTSQKGLGSPPSDGDANQSSTADQNTTESTLPRRSFLGAQQSNPSVVQPVKKKPLSRAEQQHFAKLASSKTSSIGLKMLEKMGWKSGTGLGTQGEGIVTPLETKARPKGMGLSYKGFEERTAQAKEEDRRNGKIIDEDENDRKHGKKKATRNEEQQVVREAWKAKPKTLKKPKVVHRTYEQIISELDADQMSIDPGVGEIIDLTGRKLPSLNTTLTEHSKGPTEEEQEHRLPELVHNLTLICDISKGNLIHLAKEGQTIKQKTQQLIKDQARSEQILTLQRQKLSKIKRVVELAQLTKLTHSSILNQITENTTATEICQMIDQFDGLFYELLEFLCDNQKSDHESLRLDEIVISALAPILRQVWSRWDVLQQPDLSVKELKRFRKCFRTEQSSQPSKATEEDEIFQHPLFPASSRPSILQSSNRRMTAYESLIWNDWLPKIRSAVNVWSPYQSEKMIRLYTSWKSILPQFVHDNFLDQLVVPKLLTWIGNWDFREQSEDFESTRPNSKRVSLHLFVFPWLELVGPYRSELIMAEVKLKLLAWLNAWKYTSVESVEESLMIQDLMVWKKDVLKRRDWDKMILKTVAPHLASYLRTHLSINPKNQNLRPFEVMMEWSQLITNQDMLNELFINQFFSKWIDTLWIWLTSASANGEQIGAWYKWWKSNFPESLLGERSIVSLGFATGHELMNQAKSLSSLGQDLKLHLPKPDLAAITAAALSSSSSRSRRKPSQQTAEPQESNKLKKSYGKRLEEITFKSIVEEEVTKKNLFLIPLGKTLDSNGRSMFKVSNQFAPHSSGLIISISDDVVFVKNPASNKNSLNRNPDEDDWEPMLLDDMLDKALLLVNHPSS</sequence>
<proteinExistence type="inferred from homology"/>
<keyword evidence="5" id="KW-0508">mRNA splicing</keyword>
<feature type="compositionally biased region" description="Polar residues" evidence="7">
    <location>
        <begin position="925"/>
        <end position="934"/>
    </location>
</feature>
<feature type="compositionally biased region" description="Low complexity" evidence="7">
    <location>
        <begin position="117"/>
        <end position="136"/>
    </location>
</feature>
<evidence type="ECO:0000256" key="2">
    <source>
        <dbReference type="ARBA" id="ARBA00010900"/>
    </source>
</evidence>
<dbReference type="GO" id="GO:0000390">
    <property type="term" value="P:spliceosomal complex disassembly"/>
    <property type="evidence" value="ECO:0007669"/>
    <property type="project" value="InterPro"/>
</dbReference>
<evidence type="ECO:0000259" key="8">
    <source>
        <dbReference type="PROSITE" id="PS50174"/>
    </source>
</evidence>
<name>A0A2N5S9W9_9BASI</name>
<evidence type="ECO:0000256" key="3">
    <source>
        <dbReference type="ARBA" id="ARBA00022664"/>
    </source>
</evidence>
<dbReference type="InterPro" id="IPR045211">
    <property type="entry name" value="TFP11/STIP/Ntr1"/>
</dbReference>
<dbReference type="InterPro" id="IPR022159">
    <property type="entry name" value="STIP/TFIP11_N"/>
</dbReference>
<evidence type="ECO:0000256" key="4">
    <source>
        <dbReference type="ARBA" id="ARBA00022728"/>
    </source>
</evidence>
<dbReference type="Pfam" id="PF01585">
    <property type="entry name" value="G-patch"/>
    <property type="match status" value="1"/>
</dbReference>
<gene>
    <name evidence="9" type="ORF">PCASD_24268</name>
</gene>
<dbReference type="GO" id="GO:0071008">
    <property type="term" value="C:U2-type post-mRNA release spliceosomal complex"/>
    <property type="evidence" value="ECO:0007669"/>
    <property type="project" value="TreeGrafter"/>
</dbReference>
<dbReference type="PANTHER" id="PTHR23329:SF1">
    <property type="entry name" value="TUFTELIN-INTERACTING PROTEIN 11"/>
    <property type="match status" value="1"/>
</dbReference>
<reference evidence="9 10" key="1">
    <citation type="submission" date="2017-11" db="EMBL/GenBank/DDBJ databases">
        <title>De novo assembly and phasing of dikaryotic genomes from two isolates of Puccinia coronata f. sp. avenae, the causal agent of oat crown rust.</title>
        <authorList>
            <person name="Miller M.E."/>
            <person name="Zhang Y."/>
            <person name="Omidvar V."/>
            <person name="Sperschneider J."/>
            <person name="Schwessinger B."/>
            <person name="Raley C."/>
            <person name="Palmer J.M."/>
            <person name="Garnica D."/>
            <person name="Upadhyaya N."/>
            <person name="Rathjen J."/>
            <person name="Taylor J.M."/>
            <person name="Park R.F."/>
            <person name="Dodds P.N."/>
            <person name="Hirsch C.D."/>
            <person name="Kianian S.F."/>
            <person name="Figueroa M."/>
        </authorList>
    </citation>
    <scope>NUCLEOTIDE SEQUENCE [LARGE SCALE GENOMIC DNA]</scope>
    <source>
        <strain evidence="9">12SD80</strain>
    </source>
</reference>
<accession>A0A2N5S9W9</accession>
<comment type="subcellular location">
    <subcellularLocation>
        <location evidence="1">Nucleus</location>
    </subcellularLocation>
</comment>
<dbReference type="EMBL" id="PGCI01000982">
    <property type="protein sequence ID" value="PLW10014.1"/>
    <property type="molecule type" value="Genomic_DNA"/>
</dbReference>
<dbReference type="GO" id="GO:0003676">
    <property type="term" value="F:nucleic acid binding"/>
    <property type="evidence" value="ECO:0007669"/>
    <property type="project" value="InterPro"/>
</dbReference>
<feature type="compositionally biased region" description="Basic and acidic residues" evidence="7">
    <location>
        <begin position="102"/>
        <end position="112"/>
    </location>
</feature>
<evidence type="ECO:0000256" key="5">
    <source>
        <dbReference type="ARBA" id="ARBA00023187"/>
    </source>
</evidence>
<feature type="compositionally biased region" description="Polar residues" evidence="7">
    <location>
        <begin position="211"/>
        <end position="242"/>
    </location>
</feature>
<feature type="compositionally biased region" description="Polar residues" evidence="7">
    <location>
        <begin position="147"/>
        <end position="156"/>
    </location>
</feature>
<dbReference type="InterPro" id="IPR000467">
    <property type="entry name" value="G_patch_dom"/>
</dbReference>